<gene>
    <name evidence="2" type="ORF">J2S17_000272</name>
</gene>
<evidence type="ECO:0000313" key="2">
    <source>
        <dbReference type="EMBL" id="MDQ0268403.1"/>
    </source>
</evidence>
<dbReference type="InterPro" id="IPR000182">
    <property type="entry name" value="GNAT_dom"/>
</dbReference>
<feature type="domain" description="N-acetyltransferase" evidence="1">
    <location>
        <begin position="1"/>
        <end position="148"/>
    </location>
</feature>
<dbReference type="Proteomes" id="UP001238088">
    <property type="component" value="Unassembled WGS sequence"/>
</dbReference>
<reference evidence="2 3" key="1">
    <citation type="submission" date="2023-07" db="EMBL/GenBank/DDBJ databases">
        <title>Genomic Encyclopedia of Type Strains, Phase IV (KMG-IV): sequencing the most valuable type-strain genomes for metagenomic binning, comparative biology and taxonomic classification.</title>
        <authorList>
            <person name="Goeker M."/>
        </authorList>
    </citation>
    <scope>NUCLEOTIDE SEQUENCE [LARGE SCALE GENOMIC DNA]</scope>
    <source>
        <strain evidence="2 3">DSM 23494</strain>
    </source>
</reference>
<accession>A0ABU0AAX0</accession>
<proteinExistence type="predicted"/>
<dbReference type="Pfam" id="PF00583">
    <property type="entry name" value="Acetyltransf_1"/>
    <property type="match status" value="1"/>
</dbReference>
<keyword evidence="3" id="KW-1185">Reference proteome</keyword>
<organism evidence="2 3">
    <name type="scientific">Cytobacillus purgationiresistens</name>
    <dbReference type="NCBI Taxonomy" id="863449"/>
    <lineage>
        <taxon>Bacteria</taxon>
        <taxon>Bacillati</taxon>
        <taxon>Bacillota</taxon>
        <taxon>Bacilli</taxon>
        <taxon>Bacillales</taxon>
        <taxon>Bacillaceae</taxon>
        <taxon>Cytobacillus</taxon>
    </lineage>
</organism>
<name>A0ABU0AAX0_9BACI</name>
<protein>
    <submittedName>
        <fullName evidence="2">Ribosomal protein S18 acetylase RimI-like enzyme</fullName>
    </submittedName>
</protein>
<dbReference type="SUPFAM" id="SSF55729">
    <property type="entry name" value="Acyl-CoA N-acyltransferases (Nat)"/>
    <property type="match status" value="1"/>
</dbReference>
<dbReference type="PROSITE" id="PS51186">
    <property type="entry name" value="GNAT"/>
    <property type="match status" value="1"/>
</dbReference>
<sequence length="148" mass="17031">MNERLASEILTWKYEPPYDFYNNKLNEESVQEMVSNHYYAAFNGEELLGFFCYGQSAQVPAGNEYSAYDLDCIDIGLGMKPTQTGKGMGSEFLSYILNDAEQAHLNKSHRLTVANFNVRAIRLYRKFGFVSKVEFSNDKCTFLVMERE</sequence>
<evidence type="ECO:0000313" key="3">
    <source>
        <dbReference type="Proteomes" id="UP001238088"/>
    </source>
</evidence>
<dbReference type="InterPro" id="IPR016181">
    <property type="entry name" value="Acyl_CoA_acyltransferase"/>
</dbReference>
<dbReference type="RefSeq" id="WP_307471127.1">
    <property type="nucleotide sequence ID" value="NZ_JAUSUB010000001.1"/>
</dbReference>
<dbReference type="Gene3D" id="3.40.630.30">
    <property type="match status" value="1"/>
</dbReference>
<dbReference type="EMBL" id="JAUSUB010000001">
    <property type="protein sequence ID" value="MDQ0268403.1"/>
    <property type="molecule type" value="Genomic_DNA"/>
</dbReference>
<comment type="caution">
    <text evidence="2">The sequence shown here is derived from an EMBL/GenBank/DDBJ whole genome shotgun (WGS) entry which is preliminary data.</text>
</comment>
<evidence type="ECO:0000259" key="1">
    <source>
        <dbReference type="PROSITE" id="PS51186"/>
    </source>
</evidence>